<comment type="caution">
    <text evidence="1">The sequence shown here is derived from an EMBL/GenBank/DDBJ whole genome shotgun (WGS) entry which is preliminary data.</text>
</comment>
<accession>A0A4S8Q2A0</accession>
<gene>
    <name evidence="1" type="ORF">FAA86_06455</name>
</gene>
<dbReference type="Proteomes" id="UP000307378">
    <property type="component" value="Unassembled WGS sequence"/>
</dbReference>
<sequence>MSSELKPSTVLRRSLLIGAALLLAGCQARPLYQDVNAIGETRGALAAISYSEATSRIGLETRNRLLFLTSGGKEAATPEYRVELTVTGGVTGILLDEAADTPNAGRAAVLGTYTLKRISDDTVLKTGRRTGVALFDYPRQEFAKLRAVRDAETRAARELAEIIYADLAMTLGR</sequence>
<name>A0A4S8Q2A0_9HYPH</name>
<dbReference type="RefSeq" id="WP_136539140.1">
    <property type="nucleotide sequence ID" value="NZ_STGU01000003.1"/>
</dbReference>
<evidence type="ECO:0000313" key="2">
    <source>
        <dbReference type="Proteomes" id="UP000307378"/>
    </source>
</evidence>
<dbReference type="EMBL" id="STGU01000003">
    <property type="protein sequence ID" value="THV37231.1"/>
    <property type="molecule type" value="Genomic_DNA"/>
</dbReference>
<reference evidence="1 2" key="1">
    <citation type="submission" date="2019-04" db="EMBL/GenBank/DDBJ databases">
        <title>genome sequence of strain W3.</title>
        <authorList>
            <person name="Gao J."/>
            <person name="Sun J."/>
        </authorList>
    </citation>
    <scope>NUCLEOTIDE SEQUENCE [LARGE SCALE GENOMIC DNA]</scope>
    <source>
        <strain evidence="1 2">W3</strain>
    </source>
</reference>
<proteinExistence type="predicted"/>
<dbReference type="PROSITE" id="PS51257">
    <property type="entry name" value="PROKAR_LIPOPROTEIN"/>
    <property type="match status" value="1"/>
</dbReference>
<protein>
    <recommendedName>
        <fullName evidence="3">LPS-assembly lipoprotein</fullName>
    </recommendedName>
</protein>
<evidence type="ECO:0008006" key="3">
    <source>
        <dbReference type="Google" id="ProtNLM"/>
    </source>
</evidence>
<dbReference type="AlphaFoldDB" id="A0A4S8Q2A0"/>
<evidence type="ECO:0000313" key="1">
    <source>
        <dbReference type="EMBL" id="THV37231.1"/>
    </source>
</evidence>
<dbReference type="Gene3D" id="3.30.160.150">
    <property type="entry name" value="Lipoprotein like domain"/>
    <property type="match status" value="1"/>
</dbReference>
<organism evidence="1 2">
    <name type="scientific">Rhizobium rosettiformans W3</name>
    <dbReference type="NCBI Taxonomy" id="538378"/>
    <lineage>
        <taxon>Bacteria</taxon>
        <taxon>Pseudomonadati</taxon>
        <taxon>Pseudomonadota</taxon>
        <taxon>Alphaproteobacteria</taxon>
        <taxon>Hyphomicrobiales</taxon>
        <taxon>Rhizobiaceae</taxon>
        <taxon>Rhizobium/Agrobacterium group</taxon>
        <taxon>Rhizobium</taxon>
    </lineage>
</organism>